<dbReference type="InterPro" id="IPR000835">
    <property type="entry name" value="HTH_MarR-typ"/>
</dbReference>
<dbReference type="GO" id="GO:0003700">
    <property type="term" value="F:DNA-binding transcription factor activity"/>
    <property type="evidence" value="ECO:0007669"/>
    <property type="project" value="InterPro"/>
</dbReference>
<evidence type="ECO:0000313" key="6">
    <source>
        <dbReference type="Proteomes" id="UP000555828"/>
    </source>
</evidence>
<dbReference type="InterPro" id="IPR036390">
    <property type="entry name" value="WH_DNA-bd_sf"/>
</dbReference>
<keyword evidence="2 5" id="KW-0238">DNA-binding</keyword>
<keyword evidence="6" id="KW-1185">Reference proteome</keyword>
<dbReference type="PANTHER" id="PTHR42756">
    <property type="entry name" value="TRANSCRIPTIONAL REGULATOR, MARR"/>
    <property type="match status" value="1"/>
</dbReference>
<dbReference type="Pfam" id="PF01047">
    <property type="entry name" value="MarR"/>
    <property type="match status" value="1"/>
</dbReference>
<dbReference type="Gene3D" id="1.10.10.10">
    <property type="entry name" value="Winged helix-like DNA-binding domain superfamily/Winged helix DNA-binding domain"/>
    <property type="match status" value="1"/>
</dbReference>
<dbReference type="SUPFAM" id="SSF46785">
    <property type="entry name" value="Winged helix' DNA-binding domain"/>
    <property type="match status" value="1"/>
</dbReference>
<dbReference type="Proteomes" id="UP000555828">
    <property type="component" value="Unassembled WGS sequence"/>
</dbReference>
<name>A0A841GMJ6_9BACT</name>
<dbReference type="PANTHER" id="PTHR42756:SF1">
    <property type="entry name" value="TRANSCRIPTIONAL REPRESSOR OF EMRAB OPERON"/>
    <property type="match status" value="1"/>
</dbReference>
<keyword evidence="1" id="KW-0805">Transcription regulation</keyword>
<evidence type="ECO:0000256" key="1">
    <source>
        <dbReference type="ARBA" id="ARBA00023015"/>
    </source>
</evidence>
<dbReference type="EMBL" id="JACHEX010000002">
    <property type="protein sequence ID" value="MBB6062384.1"/>
    <property type="molecule type" value="Genomic_DNA"/>
</dbReference>
<reference evidence="5 6" key="1">
    <citation type="submission" date="2020-08" db="EMBL/GenBank/DDBJ databases">
        <title>Genomic Encyclopedia of Type Strains, Phase IV (KMG-IV): sequencing the most valuable type-strain genomes for metagenomic binning, comparative biology and taxonomic classification.</title>
        <authorList>
            <person name="Goeker M."/>
        </authorList>
    </citation>
    <scope>NUCLEOTIDE SEQUENCE [LARGE SCALE GENOMIC DNA]</scope>
    <source>
        <strain evidence="5 6">DSM 13481</strain>
    </source>
</reference>
<proteinExistence type="predicted"/>
<gene>
    <name evidence="5" type="ORF">HNP65_000822</name>
</gene>
<dbReference type="AlphaFoldDB" id="A0A841GMJ6"/>
<accession>A0A841GMJ6</accession>
<protein>
    <submittedName>
        <fullName evidence="5">DNA-binding MarR family transcriptional regulator</fullName>
    </submittedName>
</protein>
<evidence type="ECO:0000313" key="5">
    <source>
        <dbReference type="EMBL" id="MBB6062384.1"/>
    </source>
</evidence>
<dbReference type="SMART" id="SM00347">
    <property type="entry name" value="HTH_MARR"/>
    <property type="match status" value="1"/>
</dbReference>
<organism evidence="5 6">
    <name type="scientific">Thermosipho japonicus</name>
    <dbReference type="NCBI Taxonomy" id="90323"/>
    <lineage>
        <taxon>Bacteria</taxon>
        <taxon>Thermotogati</taxon>
        <taxon>Thermotogota</taxon>
        <taxon>Thermotogae</taxon>
        <taxon>Thermotogales</taxon>
        <taxon>Fervidobacteriaceae</taxon>
        <taxon>Thermosipho</taxon>
    </lineage>
</organism>
<dbReference type="GO" id="GO:0003677">
    <property type="term" value="F:DNA binding"/>
    <property type="evidence" value="ECO:0007669"/>
    <property type="project" value="UniProtKB-KW"/>
</dbReference>
<dbReference type="InterPro" id="IPR036388">
    <property type="entry name" value="WH-like_DNA-bd_sf"/>
</dbReference>
<keyword evidence="3" id="KW-0804">Transcription</keyword>
<comment type="caution">
    <text evidence="5">The sequence shown here is derived from an EMBL/GenBank/DDBJ whole genome shotgun (WGS) entry which is preliminary data.</text>
</comment>
<evidence type="ECO:0000256" key="3">
    <source>
        <dbReference type="ARBA" id="ARBA00023163"/>
    </source>
</evidence>
<evidence type="ECO:0000256" key="2">
    <source>
        <dbReference type="ARBA" id="ARBA00023125"/>
    </source>
</evidence>
<dbReference type="PROSITE" id="PS50995">
    <property type="entry name" value="HTH_MARR_2"/>
    <property type="match status" value="1"/>
</dbReference>
<feature type="domain" description="HTH marR-type" evidence="4">
    <location>
        <begin position="10"/>
        <end position="139"/>
    </location>
</feature>
<evidence type="ECO:0000259" key="4">
    <source>
        <dbReference type="PROSITE" id="PS50995"/>
    </source>
</evidence>
<dbReference type="PRINTS" id="PR00598">
    <property type="entry name" value="HTHMARR"/>
</dbReference>
<sequence>MVDNFEFSSTFLLFSDIERLKFQILKSEMDKYKIHPGQIPILFIVKKNPGISQKDLAEKVMLSTSTVAIMLRRMEKSGFVKKIQDENDRRFYHVYLTEKALKIVEKIFKKLKEFERQSFENFTNEEMELLERLLKKILLNLEAMKDEKHF</sequence>